<dbReference type="PANTHER" id="PTHR23407">
    <property type="entry name" value="ATPASE INHIBITOR/5-FORMYLTETRAHYDROFOLATE CYCLO-LIGASE"/>
    <property type="match status" value="1"/>
</dbReference>
<proteinExistence type="inferred from homology"/>
<evidence type="ECO:0000256" key="2">
    <source>
        <dbReference type="ARBA" id="ARBA00022741"/>
    </source>
</evidence>
<feature type="binding site" evidence="4">
    <location>
        <begin position="3"/>
        <end position="7"/>
    </location>
    <ligand>
        <name>ATP</name>
        <dbReference type="ChEBI" id="CHEBI:30616"/>
    </ligand>
</feature>
<dbReference type="PIRSF" id="PIRSF006806">
    <property type="entry name" value="FTHF_cligase"/>
    <property type="match status" value="1"/>
</dbReference>
<evidence type="ECO:0000256" key="3">
    <source>
        <dbReference type="ARBA" id="ARBA00022840"/>
    </source>
</evidence>
<dbReference type="InterPro" id="IPR002698">
    <property type="entry name" value="FTHF_cligase"/>
</dbReference>
<dbReference type="InterPro" id="IPR037171">
    <property type="entry name" value="NagB/RpiA_transferase-like"/>
</dbReference>
<comment type="similarity">
    <text evidence="1 5">Belongs to the 5-formyltetrahydrofolate cyclo-ligase family.</text>
</comment>
<dbReference type="Proteomes" id="UP000680038">
    <property type="component" value="Unassembled WGS sequence"/>
</dbReference>
<comment type="caution">
    <text evidence="6">The sequence shown here is derived from an EMBL/GenBank/DDBJ whole genome shotgun (WGS) entry which is preliminary data.</text>
</comment>
<dbReference type="AlphaFoldDB" id="A0A916JG39"/>
<reference evidence="6" key="1">
    <citation type="submission" date="2021-04" db="EMBL/GenBank/DDBJ databases">
        <authorList>
            <person name="Rodrigo-Torres L."/>
            <person name="Arahal R. D."/>
            <person name="Lucena T."/>
        </authorList>
    </citation>
    <scope>NUCLEOTIDE SEQUENCE</scope>
    <source>
        <strain evidence="6">CECT 9275</strain>
    </source>
</reference>
<dbReference type="Pfam" id="PF01812">
    <property type="entry name" value="5-FTHF_cyc-lig"/>
    <property type="match status" value="1"/>
</dbReference>
<dbReference type="GO" id="GO:0035999">
    <property type="term" value="P:tetrahydrofolate interconversion"/>
    <property type="evidence" value="ECO:0007669"/>
    <property type="project" value="TreeGrafter"/>
</dbReference>
<evidence type="ECO:0000313" key="6">
    <source>
        <dbReference type="EMBL" id="CAG5011544.1"/>
    </source>
</evidence>
<dbReference type="SUPFAM" id="SSF100950">
    <property type="entry name" value="NagB/RpiA/CoA transferase-like"/>
    <property type="match status" value="1"/>
</dbReference>
<dbReference type="GO" id="GO:0009396">
    <property type="term" value="P:folic acid-containing compound biosynthetic process"/>
    <property type="evidence" value="ECO:0007669"/>
    <property type="project" value="TreeGrafter"/>
</dbReference>
<evidence type="ECO:0000313" key="7">
    <source>
        <dbReference type="Proteomes" id="UP000680038"/>
    </source>
</evidence>
<accession>A0A916JG39</accession>
<keyword evidence="2 4" id="KW-0547">Nucleotide-binding</keyword>
<dbReference type="RefSeq" id="WP_215241238.1">
    <property type="nucleotide sequence ID" value="NZ_CAJRAF010000002.1"/>
</dbReference>
<keyword evidence="5" id="KW-0460">Magnesium</keyword>
<keyword evidence="7" id="KW-1185">Reference proteome</keyword>
<keyword evidence="3 4" id="KW-0067">ATP-binding</keyword>
<dbReference type="EC" id="6.3.3.2" evidence="5"/>
<evidence type="ECO:0000256" key="5">
    <source>
        <dbReference type="RuleBase" id="RU361279"/>
    </source>
</evidence>
<dbReference type="PANTHER" id="PTHR23407:SF1">
    <property type="entry name" value="5-FORMYLTETRAHYDROFOLATE CYCLO-LIGASE"/>
    <property type="match status" value="1"/>
</dbReference>
<keyword evidence="5" id="KW-0479">Metal-binding</keyword>
<evidence type="ECO:0000256" key="1">
    <source>
        <dbReference type="ARBA" id="ARBA00010638"/>
    </source>
</evidence>
<feature type="binding site" evidence="4">
    <location>
        <position position="56"/>
    </location>
    <ligand>
        <name>substrate</name>
    </ligand>
</feature>
<name>A0A916JG39_9BACT</name>
<dbReference type="GO" id="GO:0046872">
    <property type="term" value="F:metal ion binding"/>
    <property type="evidence" value="ECO:0007669"/>
    <property type="project" value="UniProtKB-KW"/>
</dbReference>
<comment type="cofactor">
    <cofactor evidence="5">
        <name>Mg(2+)</name>
        <dbReference type="ChEBI" id="CHEBI:18420"/>
    </cofactor>
</comment>
<feature type="binding site" evidence="4">
    <location>
        <position position="49"/>
    </location>
    <ligand>
        <name>substrate</name>
    </ligand>
</feature>
<protein>
    <recommendedName>
        <fullName evidence="5">5-formyltetrahydrofolate cyclo-ligase</fullName>
        <ecNumber evidence="5">6.3.3.2</ecNumber>
    </recommendedName>
</protein>
<feature type="binding site" evidence="4">
    <location>
        <begin position="137"/>
        <end position="145"/>
    </location>
    <ligand>
        <name>ATP</name>
        <dbReference type="ChEBI" id="CHEBI:30616"/>
    </ligand>
</feature>
<sequence>MDKTSLRTIFLEKRMTMTQGEVADKNALITRNTVEFLKTWKSLTLHTFLPQQHKKEIDTFRIISALRVHVDPLTIVVPRIIPGTRQLHHFILLPDTTLTENKWGIPEPVPSTSQEVSAEIVDVVLVPLLAFDRSGYRVGYGGGYYDRFLALCRTDTLKLGLSFFEPTDDISDTDPFDIPLDYCITPLGIHRFI</sequence>
<dbReference type="GO" id="GO:0030272">
    <property type="term" value="F:5-formyltetrahydrofolate cyclo-ligase activity"/>
    <property type="evidence" value="ECO:0007669"/>
    <property type="project" value="UniProtKB-EC"/>
</dbReference>
<evidence type="ECO:0000256" key="4">
    <source>
        <dbReference type="PIRSR" id="PIRSR006806-1"/>
    </source>
</evidence>
<dbReference type="Gene3D" id="3.40.50.10420">
    <property type="entry name" value="NagB/RpiA/CoA transferase-like"/>
    <property type="match status" value="1"/>
</dbReference>
<dbReference type="InterPro" id="IPR024185">
    <property type="entry name" value="FTHF_cligase-like_sf"/>
</dbReference>
<dbReference type="GO" id="GO:0005524">
    <property type="term" value="F:ATP binding"/>
    <property type="evidence" value="ECO:0007669"/>
    <property type="project" value="UniProtKB-KW"/>
</dbReference>
<gene>
    <name evidence="6" type="ORF">DYBT9275_04971</name>
</gene>
<organism evidence="6 7">
    <name type="scientific">Dyadobacter helix</name>
    <dbReference type="NCBI Taxonomy" id="2822344"/>
    <lineage>
        <taxon>Bacteria</taxon>
        <taxon>Pseudomonadati</taxon>
        <taxon>Bacteroidota</taxon>
        <taxon>Cytophagia</taxon>
        <taxon>Cytophagales</taxon>
        <taxon>Spirosomataceae</taxon>
        <taxon>Dyadobacter</taxon>
    </lineage>
</organism>
<comment type="catalytic activity">
    <reaction evidence="5">
        <text>(6S)-5-formyl-5,6,7,8-tetrahydrofolate + ATP = (6R)-5,10-methenyltetrahydrofolate + ADP + phosphate</text>
        <dbReference type="Rhea" id="RHEA:10488"/>
        <dbReference type="ChEBI" id="CHEBI:30616"/>
        <dbReference type="ChEBI" id="CHEBI:43474"/>
        <dbReference type="ChEBI" id="CHEBI:57455"/>
        <dbReference type="ChEBI" id="CHEBI:57457"/>
        <dbReference type="ChEBI" id="CHEBI:456216"/>
        <dbReference type="EC" id="6.3.3.2"/>
    </reaction>
</comment>
<dbReference type="NCBIfam" id="TIGR02727">
    <property type="entry name" value="MTHFS_bact"/>
    <property type="match status" value="1"/>
</dbReference>
<dbReference type="EMBL" id="CAJRAF010000002">
    <property type="protein sequence ID" value="CAG5011544.1"/>
    <property type="molecule type" value="Genomic_DNA"/>
</dbReference>